<evidence type="ECO:0000259" key="9">
    <source>
        <dbReference type="SMART" id="SM00984"/>
    </source>
</evidence>
<dbReference type="SUPFAM" id="SSF52413">
    <property type="entry name" value="UDP-glucose/GDP-mannose dehydrogenase C-terminal domain"/>
    <property type="match status" value="1"/>
</dbReference>
<dbReference type="InterPro" id="IPR001732">
    <property type="entry name" value="UDP-Glc/GDP-Man_DH_N"/>
</dbReference>
<evidence type="ECO:0000256" key="4">
    <source>
        <dbReference type="ARBA" id="ARBA00015132"/>
    </source>
</evidence>
<dbReference type="EMBL" id="JBHSHL010000007">
    <property type="protein sequence ID" value="MFC4803899.1"/>
    <property type="molecule type" value="Genomic_DNA"/>
</dbReference>
<dbReference type="InterPro" id="IPR008927">
    <property type="entry name" value="6-PGluconate_DH-like_C_sf"/>
</dbReference>
<feature type="domain" description="UDP-glucose/GDP-mannose dehydrogenase C-terminal" evidence="9">
    <location>
        <begin position="325"/>
        <end position="413"/>
    </location>
</feature>
<accession>A0ABV9QI93</accession>
<evidence type="ECO:0000256" key="3">
    <source>
        <dbReference type="ARBA" id="ARBA00012954"/>
    </source>
</evidence>
<keyword evidence="6 8" id="KW-0520">NAD</keyword>
<reference evidence="11" key="1">
    <citation type="journal article" date="2019" name="Int. J. Syst. Evol. Microbiol.">
        <title>The Global Catalogue of Microorganisms (GCM) 10K type strain sequencing project: providing services to taxonomists for standard genome sequencing and annotation.</title>
        <authorList>
            <consortium name="The Broad Institute Genomics Platform"/>
            <consortium name="The Broad Institute Genome Sequencing Center for Infectious Disease"/>
            <person name="Wu L."/>
            <person name="Ma J."/>
        </authorList>
    </citation>
    <scope>NUCLEOTIDE SEQUENCE [LARGE SCALE GENOMIC DNA]</scope>
    <source>
        <strain evidence="11">CCUG 46385</strain>
    </source>
</reference>
<evidence type="ECO:0000256" key="2">
    <source>
        <dbReference type="ARBA" id="ARBA00006601"/>
    </source>
</evidence>
<protein>
    <recommendedName>
        <fullName evidence="4 8">UDP-glucose 6-dehydrogenase</fullName>
        <ecNumber evidence="3 8">1.1.1.22</ecNumber>
    </recommendedName>
</protein>
<evidence type="ECO:0000256" key="1">
    <source>
        <dbReference type="ARBA" id="ARBA00004701"/>
    </source>
</evidence>
<dbReference type="Pfam" id="PF00984">
    <property type="entry name" value="UDPG_MGDP_dh"/>
    <property type="match status" value="1"/>
</dbReference>
<comment type="catalytic activity">
    <reaction evidence="7 8">
        <text>UDP-alpha-D-glucose + 2 NAD(+) + H2O = UDP-alpha-D-glucuronate + 2 NADH + 3 H(+)</text>
        <dbReference type="Rhea" id="RHEA:23596"/>
        <dbReference type="ChEBI" id="CHEBI:15377"/>
        <dbReference type="ChEBI" id="CHEBI:15378"/>
        <dbReference type="ChEBI" id="CHEBI:57540"/>
        <dbReference type="ChEBI" id="CHEBI:57945"/>
        <dbReference type="ChEBI" id="CHEBI:58052"/>
        <dbReference type="ChEBI" id="CHEBI:58885"/>
        <dbReference type="EC" id="1.1.1.22"/>
    </reaction>
</comment>
<dbReference type="PIRSF" id="PIRSF500134">
    <property type="entry name" value="UDPglc_DH_bac"/>
    <property type="match status" value="1"/>
</dbReference>
<dbReference type="SUPFAM" id="SSF48179">
    <property type="entry name" value="6-phosphogluconate dehydrogenase C-terminal domain-like"/>
    <property type="match status" value="1"/>
</dbReference>
<dbReference type="InterPro" id="IPR036220">
    <property type="entry name" value="UDP-Glc/GDP-Man_DH_C_sf"/>
</dbReference>
<keyword evidence="11" id="KW-1185">Reference proteome</keyword>
<evidence type="ECO:0000256" key="8">
    <source>
        <dbReference type="PIRNR" id="PIRNR000124"/>
    </source>
</evidence>
<evidence type="ECO:0000313" key="10">
    <source>
        <dbReference type="EMBL" id="MFC4803899.1"/>
    </source>
</evidence>
<dbReference type="InterPro" id="IPR014026">
    <property type="entry name" value="UDP-Glc/GDP-Man_DH_dimer"/>
</dbReference>
<organism evidence="10 11">
    <name type="scientific">Filifactor villosus</name>
    <dbReference type="NCBI Taxonomy" id="29374"/>
    <lineage>
        <taxon>Bacteria</taxon>
        <taxon>Bacillati</taxon>
        <taxon>Bacillota</taxon>
        <taxon>Clostridia</taxon>
        <taxon>Peptostreptococcales</taxon>
        <taxon>Filifactoraceae</taxon>
        <taxon>Filifactor</taxon>
    </lineage>
</organism>
<dbReference type="SUPFAM" id="SSF51735">
    <property type="entry name" value="NAD(P)-binding Rossmann-fold domains"/>
    <property type="match status" value="1"/>
</dbReference>
<evidence type="ECO:0000256" key="7">
    <source>
        <dbReference type="ARBA" id="ARBA00047473"/>
    </source>
</evidence>
<sequence>MKDRYKIAVVGTGYVGLSVAILLAQHNDVYALDILPERVNMINRKKSPIEDREIEEYLEEKDLSLTATLDEQEAYKGADFIVVATPTNYDAKRDFFDTSAVEEVIYSAMKCEPNAVIVIKSTVPVGYTEGIRKMSGSDMIIFSPEFLRETKALYDNLYPGRIIVGTCMEDERLLAASEEFAALLKQGALKQDIDTLFMNFTEAEAVKLFSNTYLALRISYFNELDTYAEMKGLSTRNIIEGVCLDPRIGAHYNNPSFGYGGYCLPKDTKQLLANYQDVPQNLIEAIVEANRTRKDFVADRVLEIAGGYGKNSDWSVEKEGQGIVGVYRLTMKSNSDNFRQSSIQGIMKRIKAKGVRVIIYEPVLKDGDTFFGSKIVNDLDAFKKQSNIIITNRYDTILDDVKEKVYTRDVFMRD</sequence>
<dbReference type="EC" id="1.1.1.22" evidence="3 8"/>
<comment type="similarity">
    <text evidence="2 8">Belongs to the UDP-glucose/GDP-mannose dehydrogenase family.</text>
</comment>
<comment type="pathway">
    <text evidence="1">Nucleotide-sugar biosynthesis; UDP-alpha-D-glucuronate biosynthesis; UDP-alpha-D-glucuronate from UDP-alpha-D-glucose: step 1/1.</text>
</comment>
<gene>
    <name evidence="10" type="ORF">ACFO4R_02280</name>
</gene>
<evidence type="ECO:0000256" key="5">
    <source>
        <dbReference type="ARBA" id="ARBA00023002"/>
    </source>
</evidence>
<proteinExistence type="inferred from homology"/>
<dbReference type="Gene3D" id="3.40.50.720">
    <property type="entry name" value="NAD(P)-binding Rossmann-like Domain"/>
    <property type="match status" value="2"/>
</dbReference>
<dbReference type="PIRSF" id="PIRSF000124">
    <property type="entry name" value="UDPglc_GDPman_dh"/>
    <property type="match status" value="1"/>
</dbReference>
<dbReference type="PANTHER" id="PTHR43750:SF2">
    <property type="entry name" value="UDP-GLUCOSE 6-DEHYDROGENASE"/>
    <property type="match status" value="1"/>
</dbReference>
<dbReference type="Gene3D" id="1.10.1040.10">
    <property type="entry name" value="N-(1-d-carboxylethyl)-l-norvaline Dehydrogenase, domain 2"/>
    <property type="match status" value="1"/>
</dbReference>
<dbReference type="Pfam" id="PF03721">
    <property type="entry name" value="UDPG_MGDP_dh_N"/>
    <property type="match status" value="1"/>
</dbReference>
<comment type="caution">
    <text evidence="10">The sequence shown here is derived from an EMBL/GenBank/DDBJ whole genome shotgun (WGS) entry which is preliminary data.</text>
</comment>
<dbReference type="InterPro" id="IPR017476">
    <property type="entry name" value="UDP-Glc/GDP-Man"/>
</dbReference>
<dbReference type="InterPro" id="IPR014027">
    <property type="entry name" value="UDP-Glc/GDP-Man_DH_C"/>
</dbReference>
<evidence type="ECO:0000256" key="6">
    <source>
        <dbReference type="ARBA" id="ARBA00023027"/>
    </source>
</evidence>
<dbReference type="PANTHER" id="PTHR43750">
    <property type="entry name" value="UDP-GLUCOSE 6-DEHYDROGENASE TUAD"/>
    <property type="match status" value="1"/>
</dbReference>
<dbReference type="SMART" id="SM00984">
    <property type="entry name" value="UDPG_MGDP_dh_C"/>
    <property type="match status" value="1"/>
</dbReference>
<dbReference type="RefSeq" id="WP_379787369.1">
    <property type="nucleotide sequence ID" value="NZ_JBHSHL010000007.1"/>
</dbReference>
<dbReference type="NCBIfam" id="TIGR03026">
    <property type="entry name" value="NDP-sugDHase"/>
    <property type="match status" value="1"/>
</dbReference>
<name>A0ABV9QI93_9FIRM</name>
<evidence type="ECO:0000313" key="11">
    <source>
        <dbReference type="Proteomes" id="UP001595916"/>
    </source>
</evidence>
<dbReference type="InterPro" id="IPR036291">
    <property type="entry name" value="NAD(P)-bd_dom_sf"/>
</dbReference>
<dbReference type="InterPro" id="IPR013328">
    <property type="entry name" value="6PGD_dom2"/>
</dbReference>
<dbReference type="Proteomes" id="UP001595916">
    <property type="component" value="Unassembled WGS sequence"/>
</dbReference>
<keyword evidence="5 8" id="KW-0560">Oxidoreductase</keyword>
<dbReference type="Pfam" id="PF03720">
    <property type="entry name" value="UDPG_MGDP_dh_C"/>
    <property type="match status" value="1"/>
</dbReference>
<dbReference type="InterPro" id="IPR028357">
    <property type="entry name" value="UDPglc_DH_bac"/>
</dbReference>